<sequence length="105" mass="12153">MPDTDQILQQIKRSVLATDPYATLILYGSYARGDHNADSDIDILVLLDKDKITFEDRKRIGYPLYHIQVERDILISPFLCPRKKWEAERSVTPFYKNVAKDGIVL</sequence>
<reference evidence="3" key="1">
    <citation type="journal article" date="2019" name="Int. J. Syst. Evol. Microbiol.">
        <title>The Global Catalogue of Microorganisms (GCM) 10K type strain sequencing project: providing services to taxonomists for standard genome sequencing and annotation.</title>
        <authorList>
            <consortium name="The Broad Institute Genomics Platform"/>
            <consortium name="The Broad Institute Genome Sequencing Center for Infectious Disease"/>
            <person name="Wu L."/>
            <person name="Ma J."/>
        </authorList>
    </citation>
    <scope>NUCLEOTIDE SEQUENCE [LARGE SCALE GENOMIC DNA]</scope>
    <source>
        <strain evidence="3">JCM 32105</strain>
    </source>
</reference>
<comment type="caution">
    <text evidence="2">The sequence shown here is derived from an EMBL/GenBank/DDBJ whole genome shotgun (WGS) entry which is preliminary data.</text>
</comment>
<dbReference type="Pfam" id="PF01909">
    <property type="entry name" value="NTP_transf_2"/>
    <property type="match status" value="1"/>
</dbReference>
<protein>
    <recommendedName>
        <fullName evidence="1">Polymerase nucleotidyl transferase domain-containing protein</fullName>
    </recommendedName>
</protein>
<dbReference type="RefSeq" id="WP_345085442.1">
    <property type="nucleotide sequence ID" value="NZ_BAABFA010000024.1"/>
</dbReference>
<dbReference type="InterPro" id="IPR002934">
    <property type="entry name" value="Polymerase_NTP_transf_dom"/>
</dbReference>
<organism evidence="2 3">
    <name type="scientific">Nemorincola caseinilytica</name>
    <dbReference type="NCBI Taxonomy" id="2054315"/>
    <lineage>
        <taxon>Bacteria</taxon>
        <taxon>Pseudomonadati</taxon>
        <taxon>Bacteroidota</taxon>
        <taxon>Chitinophagia</taxon>
        <taxon>Chitinophagales</taxon>
        <taxon>Chitinophagaceae</taxon>
        <taxon>Nemorincola</taxon>
    </lineage>
</organism>
<evidence type="ECO:0000259" key="1">
    <source>
        <dbReference type="Pfam" id="PF01909"/>
    </source>
</evidence>
<dbReference type="PANTHER" id="PTHR33933">
    <property type="entry name" value="NUCLEOTIDYLTRANSFERASE"/>
    <property type="match status" value="1"/>
</dbReference>
<evidence type="ECO:0000313" key="2">
    <source>
        <dbReference type="EMBL" id="GAA4470319.1"/>
    </source>
</evidence>
<feature type="domain" description="Polymerase nucleotidyl transferase" evidence="1">
    <location>
        <begin position="9"/>
        <end position="83"/>
    </location>
</feature>
<dbReference type="Gene3D" id="3.30.460.10">
    <property type="entry name" value="Beta Polymerase, domain 2"/>
    <property type="match status" value="1"/>
</dbReference>
<name>A0ABP8NRX7_9BACT</name>
<gene>
    <name evidence="2" type="ORF">GCM10023093_31390</name>
</gene>
<dbReference type="InterPro" id="IPR052548">
    <property type="entry name" value="Type_VII_TA_antitoxin"/>
</dbReference>
<proteinExistence type="predicted"/>
<dbReference type="Proteomes" id="UP001500067">
    <property type="component" value="Unassembled WGS sequence"/>
</dbReference>
<evidence type="ECO:0000313" key="3">
    <source>
        <dbReference type="Proteomes" id="UP001500067"/>
    </source>
</evidence>
<accession>A0ABP8NRX7</accession>
<dbReference type="EMBL" id="BAABFA010000024">
    <property type="protein sequence ID" value="GAA4470319.1"/>
    <property type="molecule type" value="Genomic_DNA"/>
</dbReference>
<dbReference type="PANTHER" id="PTHR33933:SF1">
    <property type="entry name" value="PROTEIN ADENYLYLTRANSFERASE MNTA-RELATED"/>
    <property type="match status" value="1"/>
</dbReference>
<keyword evidence="3" id="KW-1185">Reference proteome</keyword>
<dbReference type="CDD" id="cd05403">
    <property type="entry name" value="NT_KNTase_like"/>
    <property type="match status" value="1"/>
</dbReference>
<dbReference type="InterPro" id="IPR043519">
    <property type="entry name" value="NT_sf"/>
</dbReference>
<dbReference type="SUPFAM" id="SSF81301">
    <property type="entry name" value="Nucleotidyltransferase"/>
    <property type="match status" value="1"/>
</dbReference>